<dbReference type="EMBL" id="LBZK01000004">
    <property type="protein sequence ID" value="KKR71256.1"/>
    <property type="molecule type" value="Genomic_DNA"/>
</dbReference>
<evidence type="ECO:0000313" key="4">
    <source>
        <dbReference type="Proteomes" id="UP000034562"/>
    </source>
</evidence>
<dbReference type="InterPro" id="IPR007060">
    <property type="entry name" value="FtsL/DivIC"/>
</dbReference>
<evidence type="ECO:0000256" key="2">
    <source>
        <dbReference type="SAM" id="Phobius"/>
    </source>
</evidence>
<evidence type="ECO:0000256" key="1">
    <source>
        <dbReference type="SAM" id="Coils"/>
    </source>
</evidence>
<dbReference type="Pfam" id="PF04977">
    <property type="entry name" value="DivIC"/>
    <property type="match status" value="1"/>
</dbReference>
<keyword evidence="2" id="KW-0812">Transmembrane</keyword>
<comment type="caution">
    <text evidence="3">The sequence shown here is derived from an EMBL/GenBank/DDBJ whole genome shotgun (WGS) entry which is preliminary data.</text>
</comment>
<dbReference type="GO" id="GO:0051301">
    <property type="term" value="P:cell division"/>
    <property type="evidence" value="ECO:0007669"/>
    <property type="project" value="UniProtKB-KW"/>
</dbReference>
<dbReference type="Proteomes" id="UP000034562">
    <property type="component" value="Unassembled WGS sequence"/>
</dbReference>
<keyword evidence="3" id="KW-0132">Cell division</keyword>
<sequence length="135" mass="15655">MKIKTRGKVGKDIKEFFGRVWGYAVWVLILILTISVIRNVRKAISIRSEIAREQTKVDKIKEENARLEREILQTQSGAFIEKQVRDRLGLVKEGEATVVLPDEETLRKLAPQILQDSDTLPDPNWKKWIQLFISK</sequence>
<proteinExistence type="predicted"/>
<evidence type="ECO:0000313" key="3">
    <source>
        <dbReference type="EMBL" id="KKR71256.1"/>
    </source>
</evidence>
<gene>
    <name evidence="3" type="ORF">UU12_C0004G0003</name>
</gene>
<keyword evidence="2" id="KW-0472">Membrane</keyword>
<feature type="transmembrane region" description="Helical" evidence="2">
    <location>
        <begin position="20"/>
        <end position="37"/>
    </location>
</feature>
<reference evidence="3 4" key="1">
    <citation type="journal article" date="2015" name="Nature">
        <title>rRNA introns, odd ribosomes, and small enigmatic genomes across a large radiation of phyla.</title>
        <authorList>
            <person name="Brown C.T."/>
            <person name="Hug L.A."/>
            <person name="Thomas B.C."/>
            <person name="Sharon I."/>
            <person name="Castelle C.J."/>
            <person name="Singh A."/>
            <person name="Wilkins M.J."/>
            <person name="Williams K.H."/>
            <person name="Banfield J.F."/>
        </authorList>
    </citation>
    <scope>NUCLEOTIDE SEQUENCE [LARGE SCALE GENOMIC DNA]</scope>
</reference>
<organism evidence="3 4">
    <name type="scientific">Candidatus Woesebacteria bacterium GW2011_GWA2_40_7b</name>
    <dbReference type="NCBI Taxonomy" id="1618563"/>
    <lineage>
        <taxon>Bacteria</taxon>
        <taxon>Candidatus Woeseibacteriota</taxon>
    </lineage>
</organism>
<keyword evidence="2" id="KW-1133">Transmembrane helix</keyword>
<dbReference type="STRING" id="1618563.UU12_C0004G0003"/>
<name>A0A0G0T905_9BACT</name>
<keyword evidence="1" id="KW-0175">Coiled coil</keyword>
<accession>A0A0G0T905</accession>
<dbReference type="AlphaFoldDB" id="A0A0G0T905"/>
<protein>
    <submittedName>
        <fullName evidence="3">Cell division protein FtsL</fullName>
    </submittedName>
</protein>
<feature type="coiled-coil region" evidence="1">
    <location>
        <begin position="50"/>
        <end position="77"/>
    </location>
</feature>
<keyword evidence="3" id="KW-0131">Cell cycle</keyword>